<dbReference type="AlphaFoldDB" id="A0A0D3JU12"/>
<dbReference type="Pfam" id="PF12680">
    <property type="entry name" value="SnoaL_2"/>
    <property type="match status" value="1"/>
</dbReference>
<dbReference type="RefSeq" id="XP_005779426.1">
    <property type="nucleotide sequence ID" value="XM_005779369.1"/>
</dbReference>
<keyword evidence="1" id="KW-0472">Membrane</keyword>
<dbReference type="OMA" id="FAEAFIF"/>
<dbReference type="eggNOG" id="ENOG502QR51">
    <property type="taxonomic scope" value="Eukaryota"/>
</dbReference>
<feature type="transmembrane region" description="Helical" evidence="1">
    <location>
        <begin position="188"/>
        <end position="208"/>
    </location>
</feature>
<organism evidence="3 4">
    <name type="scientific">Emiliania huxleyi (strain CCMP1516)</name>
    <dbReference type="NCBI Taxonomy" id="280463"/>
    <lineage>
        <taxon>Eukaryota</taxon>
        <taxon>Haptista</taxon>
        <taxon>Haptophyta</taxon>
        <taxon>Prymnesiophyceae</taxon>
        <taxon>Isochrysidales</taxon>
        <taxon>Noelaerhabdaceae</taxon>
        <taxon>Emiliania</taxon>
    </lineage>
</organism>
<dbReference type="Proteomes" id="UP000013827">
    <property type="component" value="Unassembled WGS sequence"/>
</dbReference>
<dbReference type="EnsemblProtists" id="EOD26997">
    <property type="protein sequence ID" value="EOD26997"/>
    <property type="gene ID" value="EMIHUDRAFT_73427"/>
</dbReference>
<dbReference type="PANTHER" id="PTHR36367">
    <property type="entry name" value="TRANSMEMBRANE PROTEIN"/>
    <property type="match status" value="1"/>
</dbReference>
<dbReference type="InterPro" id="IPR037401">
    <property type="entry name" value="SnoaL-like"/>
</dbReference>
<dbReference type="KEGG" id="ehx:EMIHUDRAFT_73427"/>
<feature type="domain" description="SnoaL-like" evidence="2">
    <location>
        <begin position="21"/>
        <end position="113"/>
    </location>
</feature>
<dbReference type="PaxDb" id="2903-EOD26997"/>
<sequence>MNTEVEVPPADVQEGPAVVAIREYFGAWNRRDMDAACECFADECVYDDTQYNGAFSGKVALKQHLLRVADALPPTFQVCIDEVADGGSTVGVQWHVENDGRPLPFTRGCSMYKADPSTGLLISGFDVPEPAPFKPGSASLLLLGVASKVIAEPIRAVPLVVWGLYVSIVFFSNGILPGPDATQLDPATWTEVIGLSLNFWLVAPILHLPFSPALHPGLEAIFNLLLAWAAAFAGFLSDGRPGRPSGSMVPVVAGMQFLTNAFLLPYLVVRAPESNAPVYYDELEPKEALVSEWRGLGPLLATVGTGSLVWGLVARPEFGELATRWASLIDLLSADRLASSFVVDLVLFALFQGWLVDDDLRRRGVTDTSESATLSAVAKFVPFYGMCAYLALRPALPTRPELSE</sequence>
<evidence type="ECO:0000313" key="3">
    <source>
        <dbReference type="EnsemblProtists" id="EOD26997"/>
    </source>
</evidence>
<accession>A0A0D3JU12</accession>
<proteinExistence type="predicted"/>
<feature type="transmembrane region" description="Helical" evidence="1">
    <location>
        <begin position="249"/>
        <end position="269"/>
    </location>
</feature>
<dbReference type="GeneID" id="17272542"/>
<feature type="transmembrane region" description="Helical" evidence="1">
    <location>
        <begin position="220"/>
        <end position="237"/>
    </location>
</feature>
<feature type="transmembrane region" description="Helical" evidence="1">
    <location>
        <begin position="156"/>
        <end position="176"/>
    </location>
</feature>
<keyword evidence="1" id="KW-1133">Transmembrane helix</keyword>
<evidence type="ECO:0000313" key="4">
    <source>
        <dbReference type="Proteomes" id="UP000013827"/>
    </source>
</evidence>
<dbReference type="Gene3D" id="3.10.450.50">
    <property type="match status" value="1"/>
</dbReference>
<evidence type="ECO:0000259" key="2">
    <source>
        <dbReference type="Pfam" id="PF12680"/>
    </source>
</evidence>
<evidence type="ECO:0000256" key="1">
    <source>
        <dbReference type="SAM" id="Phobius"/>
    </source>
</evidence>
<reference evidence="4" key="1">
    <citation type="journal article" date="2013" name="Nature">
        <title>Pan genome of the phytoplankton Emiliania underpins its global distribution.</title>
        <authorList>
            <person name="Read B.A."/>
            <person name="Kegel J."/>
            <person name="Klute M.J."/>
            <person name="Kuo A."/>
            <person name="Lefebvre S.C."/>
            <person name="Maumus F."/>
            <person name="Mayer C."/>
            <person name="Miller J."/>
            <person name="Monier A."/>
            <person name="Salamov A."/>
            <person name="Young J."/>
            <person name="Aguilar M."/>
            <person name="Claverie J.M."/>
            <person name="Frickenhaus S."/>
            <person name="Gonzalez K."/>
            <person name="Herman E.K."/>
            <person name="Lin Y.C."/>
            <person name="Napier J."/>
            <person name="Ogata H."/>
            <person name="Sarno A.F."/>
            <person name="Shmutz J."/>
            <person name="Schroeder D."/>
            <person name="de Vargas C."/>
            <person name="Verret F."/>
            <person name="von Dassow P."/>
            <person name="Valentin K."/>
            <person name="Van de Peer Y."/>
            <person name="Wheeler G."/>
            <person name="Dacks J.B."/>
            <person name="Delwiche C.F."/>
            <person name="Dyhrman S.T."/>
            <person name="Glockner G."/>
            <person name="John U."/>
            <person name="Richards T."/>
            <person name="Worden A.Z."/>
            <person name="Zhang X."/>
            <person name="Grigoriev I.V."/>
            <person name="Allen A.E."/>
            <person name="Bidle K."/>
            <person name="Borodovsky M."/>
            <person name="Bowler C."/>
            <person name="Brownlee C."/>
            <person name="Cock J.M."/>
            <person name="Elias M."/>
            <person name="Gladyshev V.N."/>
            <person name="Groth M."/>
            <person name="Guda C."/>
            <person name="Hadaegh A."/>
            <person name="Iglesias-Rodriguez M.D."/>
            <person name="Jenkins J."/>
            <person name="Jones B.M."/>
            <person name="Lawson T."/>
            <person name="Leese F."/>
            <person name="Lindquist E."/>
            <person name="Lobanov A."/>
            <person name="Lomsadze A."/>
            <person name="Malik S.B."/>
            <person name="Marsh M.E."/>
            <person name="Mackinder L."/>
            <person name="Mock T."/>
            <person name="Mueller-Roeber B."/>
            <person name="Pagarete A."/>
            <person name="Parker M."/>
            <person name="Probert I."/>
            <person name="Quesneville H."/>
            <person name="Raines C."/>
            <person name="Rensing S.A."/>
            <person name="Riano-Pachon D.M."/>
            <person name="Richier S."/>
            <person name="Rokitta S."/>
            <person name="Shiraiwa Y."/>
            <person name="Soanes D.M."/>
            <person name="van der Giezen M."/>
            <person name="Wahlund T.M."/>
            <person name="Williams B."/>
            <person name="Wilson W."/>
            <person name="Wolfe G."/>
            <person name="Wurch L.L."/>
        </authorList>
    </citation>
    <scope>NUCLEOTIDE SEQUENCE</scope>
</reference>
<keyword evidence="4" id="KW-1185">Reference proteome</keyword>
<reference evidence="3" key="2">
    <citation type="submission" date="2024-10" db="UniProtKB">
        <authorList>
            <consortium name="EnsemblProtists"/>
        </authorList>
    </citation>
    <scope>IDENTIFICATION</scope>
</reference>
<dbReference type="SUPFAM" id="SSF54427">
    <property type="entry name" value="NTF2-like"/>
    <property type="match status" value="1"/>
</dbReference>
<dbReference type="InterPro" id="IPR032710">
    <property type="entry name" value="NTF2-like_dom_sf"/>
</dbReference>
<dbReference type="PANTHER" id="PTHR36367:SF2">
    <property type="entry name" value="TRANSMEMBRANE PROTEIN"/>
    <property type="match status" value="1"/>
</dbReference>
<protein>
    <recommendedName>
        <fullName evidence="2">SnoaL-like domain-containing protein</fullName>
    </recommendedName>
</protein>
<keyword evidence="1" id="KW-0812">Transmembrane</keyword>
<dbReference type="HOGENOM" id="CLU_682296_0_0_1"/>
<name>A0A0D3JU12_EMIH1</name>